<dbReference type="EMBL" id="SNXW01000008">
    <property type="protein sequence ID" value="TDP81284.1"/>
    <property type="molecule type" value="Genomic_DNA"/>
</dbReference>
<keyword evidence="5" id="KW-0121">Carboxypeptidase</keyword>
<dbReference type="PANTHER" id="PTHR11705">
    <property type="entry name" value="PROTEASE FAMILY M14 CARBOXYPEPTIDASE A,B"/>
    <property type="match status" value="1"/>
</dbReference>
<dbReference type="AlphaFoldDB" id="A0A4R6R676"/>
<keyword evidence="6" id="KW-1185">Reference proteome</keyword>
<dbReference type="PANTHER" id="PTHR11705:SF119">
    <property type="entry name" value="OS02G0119300 PROTEIN"/>
    <property type="match status" value="1"/>
</dbReference>
<comment type="caution">
    <text evidence="3">Lacks conserved residue(s) required for the propagation of feature annotation.</text>
</comment>
<name>A0A4R6R676_9BURK</name>
<keyword evidence="5" id="KW-0378">Hydrolase</keyword>
<organism evidence="5 6">
    <name type="scientific">Aquabacterium commune</name>
    <dbReference type="NCBI Taxonomy" id="70586"/>
    <lineage>
        <taxon>Bacteria</taxon>
        <taxon>Pseudomonadati</taxon>
        <taxon>Pseudomonadota</taxon>
        <taxon>Betaproteobacteria</taxon>
        <taxon>Burkholderiales</taxon>
        <taxon>Aquabacterium</taxon>
    </lineage>
</organism>
<dbReference type="PROSITE" id="PS52035">
    <property type="entry name" value="PEPTIDASE_M14"/>
    <property type="match status" value="1"/>
</dbReference>
<dbReference type="Gene3D" id="3.40.630.10">
    <property type="entry name" value="Zn peptidases"/>
    <property type="match status" value="1"/>
</dbReference>
<sequence length="318" mass="34864">MICTMRVLERTLIPFRGAMAVARVRARIWVPMGALALLGGLAANPALAAPARTPGAVISAPPKAIEPLTPMSLCDQLAHRLPNVSRTVCARAQLAPGAAVSVQGRPLLQRDVSAVTSRLRVLVLGGIHGDELSSTALVLHWIGAAMETPSNIHWRFVPLMNPDGMLLDKPTRTNARGVDLNRNFPTPGWDKEAPAYWSKRTRSDPRRYPGPKPLSEPESRWLHDEMERWKPDLIVSVHAPYGVLDFDGPTVAPQRLGRLYLDQVGIFPGSLGNYGGVHKKVPVVTIELPSALRTPQEAEIRQMWLDLLRWTAERLGAG</sequence>
<evidence type="ECO:0000256" key="1">
    <source>
        <dbReference type="ARBA" id="ARBA00001947"/>
    </source>
</evidence>
<evidence type="ECO:0000313" key="6">
    <source>
        <dbReference type="Proteomes" id="UP000294593"/>
    </source>
</evidence>
<evidence type="ECO:0000256" key="3">
    <source>
        <dbReference type="PROSITE-ProRule" id="PRU01379"/>
    </source>
</evidence>
<comment type="cofactor">
    <cofactor evidence="1">
        <name>Zn(2+)</name>
        <dbReference type="ChEBI" id="CHEBI:29105"/>
    </cofactor>
</comment>
<evidence type="ECO:0000259" key="4">
    <source>
        <dbReference type="PROSITE" id="PS52035"/>
    </source>
</evidence>
<comment type="similarity">
    <text evidence="2 3">Belongs to the peptidase M14 family.</text>
</comment>
<dbReference type="GO" id="GO:0004181">
    <property type="term" value="F:metallocarboxypeptidase activity"/>
    <property type="evidence" value="ECO:0007669"/>
    <property type="project" value="InterPro"/>
</dbReference>
<dbReference type="GO" id="GO:0008270">
    <property type="term" value="F:zinc ion binding"/>
    <property type="evidence" value="ECO:0007669"/>
    <property type="project" value="InterPro"/>
</dbReference>
<accession>A0A4R6R676</accession>
<gene>
    <name evidence="5" type="ORF">EV672_10869</name>
</gene>
<dbReference type="Pfam" id="PF00246">
    <property type="entry name" value="Peptidase_M14"/>
    <property type="match status" value="1"/>
</dbReference>
<reference evidence="5 6" key="1">
    <citation type="submission" date="2019-03" db="EMBL/GenBank/DDBJ databases">
        <title>Genomic Encyclopedia of Type Strains, Phase IV (KMG-IV): sequencing the most valuable type-strain genomes for metagenomic binning, comparative biology and taxonomic classification.</title>
        <authorList>
            <person name="Goeker M."/>
        </authorList>
    </citation>
    <scope>NUCLEOTIDE SEQUENCE [LARGE SCALE GENOMIC DNA]</scope>
    <source>
        <strain evidence="5 6">DSM 11901</strain>
    </source>
</reference>
<dbReference type="GO" id="GO:0005615">
    <property type="term" value="C:extracellular space"/>
    <property type="evidence" value="ECO:0007669"/>
    <property type="project" value="TreeGrafter"/>
</dbReference>
<evidence type="ECO:0000256" key="2">
    <source>
        <dbReference type="ARBA" id="ARBA00005988"/>
    </source>
</evidence>
<evidence type="ECO:0000313" key="5">
    <source>
        <dbReference type="EMBL" id="TDP81284.1"/>
    </source>
</evidence>
<keyword evidence="5" id="KW-0645">Protease</keyword>
<dbReference type="GO" id="GO:0006508">
    <property type="term" value="P:proteolysis"/>
    <property type="evidence" value="ECO:0007669"/>
    <property type="project" value="InterPro"/>
</dbReference>
<comment type="caution">
    <text evidence="5">The sequence shown here is derived from an EMBL/GenBank/DDBJ whole genome shotgun (WGS) entry which is preliminary data.</text>
</comment>
<dbReference type="SUPFAM" id="SSF53187">
    <property type="entry name" value="Zn-dependent exopeptidases"/>
    <property type="match status" value="1"/>
</dbReference>
<dbReference type="InterPro" id="IPR000834">
    <property type="entry name" value="Peptidase_M14"/>
</dbReference>
<dbReference type="CDD" id="cd06904">
    <property type="entry name" value="M14_MpaA-like"/>
    <property type="match status" value="1"/>
</dbReference>
<protein>
    <submittedName>
        <fullName evidence="5">Zinc carboxypeptidase</fullName>
    </submittedName>
</protein>
<proteinExistence type="inferred from homology"/>
<dbReference type="SMART" id="SM00631">
    <property type="entry name" value="Zn_pept"/>
    <property type="match status" value="1"/>
</dbReference>
<feature type="domain" description="Peptidase M14" evidence="4">
    <location>
        <begin position="69"/>
        <end position="318"/>
    </location>
</feature>
<dbReference type="Proteomes" id="UP000294593">
    <property type="component" value="Unassembled WGS sequence"/>
</dbReference>